<dbReference type="GO" id="GO:0008982">
    <property type="term" value="F:protein-N(PI)-phosphohistidine-sugar phosphotransferase activity"/>
    <property type="evidence" value="ECO:0007669"/>
    <property type="project" value="InterPro"/>
</dbReference>
<dbReference type="AlphaFoldDB" id="A0A3G9K7Y9"/>
<evidence type="ECO:0000256" key="1">
    <source>
        <dbReference type="ARBA" id="ARBA00022679"/>
    </source>
</evidence>
<dbReference type="GeneID" id="88849386"/>
<proteinExistence type="predicted"/>
<dbReference type="OrthoDB" id="6603449at2"/>
<dbReference type="GO" id="GO:0009401">
    <property type="term" value="P:phosphoenolpyruvate-dependent sugar phosphotransferase system"/>
    <property type="evidence" value="ECO:0007669"/>
    <property type="project" value="InterPro"/>
</dbReference>
<feature type="domain" description="Phosphotransferase system EIIB component type 2/3" evidence="2">
    <location>
        <begin position="6"/>
        <end position="84"/>
    </location>
</feature>
<keyword evidence="1" id="KW-0808">Transferase</keyword>
<dbReference type="CDD" id="cd05563">
    <property type="entry name" value="PTS_IIB_ascorbate"/>
    <property type="match status" value="1"/>
</dbReference>
<protein>
    <recommendedName>
        <fullName evidence="2">Phosphotransferase system EIIB component type 2/3 domain-containing protein</fullName>
    </recommendedName>
</protein>
<evidence type="ECO:0000259" key="2">
    <source>
        <dbReference type="Pfam" id="PF02302"/>
    </source>
</evidence>
<dbReference type="Proteomes" id="UP000273154">
    <property type="component" value="Chromosome"/>
</dbReference>
<keyword evidence="4" id="KW-1185">Reference proteome</keyword>
<dbReference type="InterPro" id="IPR036095">
    <property type="entry name" value="PTS_EIIB-like_sf"/>
</dbReference>
<dbReference type="SUPFAM" id="SSF52794">
    <property type="entry name" value="PTS system IIB component-like"/>
    <property type="match status" value="1"/>
</dbReference>
<sequence>MRIKSIMCCCGGGVGSSFIVQMNVESLLKKHGIEGVSVDHVSVSEISMHKVDLYVVGSDLAPFLKDKPRVVTLDNIMSMPELEEKPLAAFAAAEAE</sequence>
<evidence type="ECO:0000313" key="3">
    <source>
        <dbReference type="EMBL" id="BBH50664.1"/>
    </source>
</evidence>
<dbReference type="InterPro" id="IPR003501">
    <property type="entry name" value="PTS_EIIB_2/3"/>
</dbReference>
<dbReference type="EMBL" id="AP019367">
    <property type="protein sequence ID" value="BBH50664.1"/>
    <property type="molecule type" value="Genomic_DNA"/>
</dbReference>
<dbReference type="Pfam" id="PF02302">
    <property type="entry name" value="PTS_IIB"/>
    <property type="match status" value="1"/>
</dbReference>
<dbReference type="RefSeq" id="WP_126422654.1">
    <property type="nucleotide sequence ID" value="NZ_AP019367.1"/>
</dbReference>
<gene>
    <name evidence="3" type="ORF">Pcatena_12510</name>
</gene>
<reference evidence="4" key="1">
    <citation type="submission" date="2018-11" db="EMBL/GenBank/DDBJ databases">
        <title>Comparative genomics of Parolsenella catena and Libanicoccus massiliensis: Reclassification of Libanicoccus massiliensis as Parolsenella massiliensis comb. nov.</title>
        <authorList>
            <person name="Sakamoto M."/>
            <person name="Ikeyama N."/>
            <person name="Murakami T."/>
            <person name="Mori H."/>
            <person name="Yuki M."/>
            <person name="Ohkuma M."/>
        </authorList>
    </citation>
    <scope>NUCLEOTIDE SEQUENCE [LARGE SCALE GENOMIC DNA]</scope>
    <source>
        <strain evidence="4">JCM 31932</strain>
    </source>
</reference>
<organism evidence="3 4">
    <name type="scientific">Parolsenella catena</name>
    <dbReference type="NCBI Taxonomy" id="2003188"/>
    <lineage>
        <taxon>Bacteria</taxon>
        <taxon>Bacillati</taxon>
        <taxon>Actinomycetota</taxon>
        <taxon>Coriobacteriia</taxon>
        <taxon>Coriobacteriales</taxon>
        <taxon>Atopobiaceae</taxon>
        <taxon>Parolsenella</taxon>
    </lineage>
</organism>
<accession>A0A3G9K7Y9</accession>
<evidence type="ECO:0000313" key="4">
    <source>
        <dbReference type="Proteomes" id="UP000273154"/>
    </source>
</evidence>
<dbReference type="KEGG" id="pcat:Pcatena_12510"/>
<dbReference type="Gene3D" id="3.40.50.2300">
    <property type="match status" value="1"/>
</dbReference>
<name>A0A3G9K7Y9_9ACTN</name>